<accession>A0A0J7KCR1</accession>
<dbReference type="OrthoDB" id="7555069at2759"/>
<dbReference type="EMBL" id="LBMM01009310">
    <property type="protein sequence ID" value="KMQ88218.1"/>
    <property type="molecule type" value="Genomic_DNA"/>
</dbReference>
<dbReference type="PANTHER" id="PTHR19446">
    <property type="entry name" value="REVERSE TRANSCRIPTASES"/>
    <property type="match status" value="1"/>
</dbReference>
<evidence type="ECO:0000313" key="1">
    <source>
        <dbReference type="EMBL" id="KMQ88218.1"/>
    </source>
</evidence>
<reference evidence="1 2" key="1">
    <citation type="submission" date="2015-04" db="EMBL/GenBank/DDBJ databases">
        <title>Lasius niger genome sequencing.</title>
        <authorList>
            <person name="Konorov E.A."/>
            <person name="Nikitin M.A."/>
            <person name="Kirill M.V."/>
            <person name="Chang P."/>
        </authorList>
    </citation>
    <scope>NUCLEOTIDE SEQUENCE [LARGE SCALE GENOMIC DNA]</scope>
    <source>
        <tissue evidence="1">Whole</tissue>
    </source>
</reference>
<protein>
    <submittedName>
        <fullName evidence="1">Reverse</fullName>
    </submittedName>
</protein>
<name>A0A0J7KCR1_LASNI</name>
<dbReference type="Proteomes" id="UP000036403">
    <property type="component" value="Unassembled WGS sequence"/>
</dbReference>
<organism evidence="1 2">
    <name type="scientific">Lasius niger</name>
    <name type="common">Black garden ant</name>
    <dbReference type="NCBI Taxonomy" id="67767"/>
    <lineage>
        <taxon>Eukaryota</taxon>
        <taxon>Metazoa</taxon>
        <taxon>Ecdysozoa</taxon>
        <taxon>Arthropoda</taxon>
        <taxon>Hexapoda</taxon>
        <taxon>Insecta</taxon>
        <taxon>Pterygota</taxon>
        <taxon>Neoptera</taxon>
        <taxon>Endopterygota</taxon>
        <taxon>Hymenoptera</taxon>
        <taxon>Apocrita</taxon>
        <taxon>Aculeata</taxon>
        <taxon>Formicoidea</taxon>
        <taxon>Formicidae</taxon>
        <taxon>Formicinae</taxon>
        <taxon>Lasius</taxon>
        <taxon>Lasius</taxon>
    </lineage>
</organism>
<keyword evidence="2" id="KW-1185">Reference proteome</keyword>
<proteinExistence type="predicted"/>
<sequence>MLVKRIISVTAPESDDPGEPQNADLEKITGEMIDWVTSCCNACLMSGVFPSRWKRANLVLIPKEQKAYAIEPDIPHIRSICLLDDIGKALKRILANSIILWQADHPESAFSASQYGFRRGRSTCDALLLVQKITKDIINAGAL</sequence>
<gene>
    <name evidence="1" type="ORF">RF55_12327</name>
</gene>
<dbReference type="AlphaFoldDB" id="A0A0J7KCR1"/>
<comment type="caution">
    <text evidence="1">The sequence shown here is derived from an EMBL/GenBank/DDBJ whole genome shotgun (WGS) entry which is preliminary data.</text>
</comment>
<dbReference type="STRING" id="67767.A0A0J7KCR1"/>
<evidence type="ECO:0000313" key="2">
    <source>
        <dbReference type="Proteomes" id="UP000036403"/>
    </source>
</evidence>
<dbReference type="PaxDb" id="67767-A0A0J7KCR1"/>